<accession>A0AAW2HQV3</accession>
<reference evidence="1" key="1">
    <citation type="journal article" date="2024" name="Gigascience">
        <title>Chromosome-level genome of the poultry shaft louse Menopon gallinae provides insight into the host-switching and adaptive evolution of parasitic lice.</title>
        <authorList>
            <person name="Xu Y."/>
            <person name="Ma L."/>
            <person name="Liu S."/>
            <person name="Liang Y."/>
            <person name="Liu Q."/>
            <person name="He Z."/>
            <person name="Tian L."/>
            <person name="Duan Y."/>
            <person name="Cai W."/>
            <person name="Li H."/>
            <person name="Song F."/>
        </authorList>
    </citation>
    <scope>NUCLEOTIDE SEQUENCE</scope>
    <source>
        <strain evidence="1">Cailab_2023a</strain>
    </source>
</reference>
<dbReference type="Gene3D" id="2.40.70.10">
    <property type="entry name" value="Acid Proteases"/>
    <property type="match status" value="1"/>
</dbReference>
<gene>
    <name evidence="1" type="ORF">PYX00_008831</name>
</gene>
<name>A0AAW2HQV3_9NEOP</name>
<evidence type="ECO:0008006" key="2">
    <source>
        <dbReference type="Google" id="ProtNLM"/>
    </source>
</evidence>
<proteinExistence type="predicted"/>
<dbReference type="InterPro" id="IPR021109">
    <property type="entry name" value="Peptidase_aspartic_dom_sf"/>
</dbReference>
<dbReference type="PANTHER" id="PTHR22955">
    <property type="entry name" value="RETROTRANSPOSON"/>
    <property type="match status" value="1"/>
</dbReference>
<sequence>MEDLIDFLGASTNQANHSFNSLRNHPASSCPSSSRCFLCNGDHHTLLHSDDAPSPPVAISSAHAQTTATRVCKPTLLATTVARVTAPHGNSARVRALLDQGSEATFISEDVAQRLKLRRSRVHIPVFGMGAAHCGTVKAMANIQLSSDLEGYTATVNAGAMVLPQLMTNIRPLQITSSSWPHLATLSLSDSDPSSSANIDLVIGADLYGLILLDGLIKGPPVSSLHCSVDLSLTDQFRRFWEIEEIPTQTLVTPKDQFCQNHFETTHARDATGKLVVRLPRRSDVPLGDSYSLALRSFRRGELQRQRNPSLGLPKLHGGVYSVRAHDTDC</sequence>
<organism evidence="1">
    <name type="scientific">Menopon gallinae</name>
    <name type="common">poultry shaft louse</name>
    <dbReference type="NCBI Taxonomy" id="328185"/>
    <lineage>
        <taxon>Eukaryota</taxon>
        <taxon>Metazoa</taxon>
        <taxon>Ecdysozoa</taxon>
        <taxon>Arthropoda</taxon>
        <taxon>Hexapoda</taxon>
        <taxon>Insecta</taxon>
        <taxon>Pterygota</taxon>
        <taxon>Neoptera</taxon>
        <taxon>Paraneoptera</taxon>
        <taxon>Psocodea</taxon>
        <taxon>Troctomorpha</taxon>
        <taxon>Phthiraptera</taxon>
        <taxon>Amblycera</taxon>
        <taxon>Menoponidae</taxon>
        <taxon>Menopon</taxon>
    </lineage>
</organism>
<evidence type="ECO:0000313" key="1">
    <source>
        <dbReference type="EMBL" id="KAL0271867.1"/>
    </source>
</evidence>
<dbReference type="PANTHER" id="PTHR22955:SF65">
    <property type="entry name" value="INTEGRASE CATALYTIC DOMAIN-CONTAINING PROTEIN"/>
    <property type="match status" value="1"/>
</dbReference>
<comment type="caution">
    <text evidence="1">The sequence shown here is derived from an EMBL/GenBank/DDBJ whole genome shotgun (WGS) entry which is preliminary data.</text>
</comment>
<protein>
    <recommendedName>
        <fullName evidence="2">Peptidase A2 domain-containing protein</fullName>
    </recommendedName>
</protein>
<dbReference type="AlphaFoldDB" id="A0AAW2HQV3"/>
<dbReference type="EMBL" id="JARGDH010000004">
    <property type="protein sequence ID" value="KAL0271867.1"/>
    <property type="molecule type" value="Genomic_DNA"/>
</dbReference>